<name>A0A6N2SYZ8_9ACTO</name>
<dbReference type="PANTHER" id="PTHR30477">
    <property type="entry name" value="ABC-TRANSPORTER METAL-BINDING PROTEIN"/>
    <property type="match status" value="1"/>
</dbReference>
<feature type="transmembrane region" description="Helical" evidence="7">
    <location>
        <begin position="96"/>
        <end position="114"/>
    </location>
</feature>
<dbReference type="Gene3D" id="1.10.3470.10">
    <property type="entry name" value="ABC transporter involved in vitamin B12 uptake, BtuC"/>
    <property type="match status" value="1"/>
</dbReference>
<keyword evidence="4 7" id="KW-1133">Transmembrane helix</keyword>
<proteinExistence type="inferred from homology"/>
<feature type="transmembrane region" description="Helical" evidence="7">
    <location>
        <begin position="20"/>
        <end position="38"/>
    </location>
</feature>
<dbReference type="Pfam" id="PF00950">
    <property type="entry name" value="ABC-3"/>
    <property type="match status" value="1"/>
</dbReference>
<evidence type="ECO:0000256" key="1">
    <source>
        <dbReference type="ARBA" id="ARBA00004141"/>
    </source>
</evidence>
<keyword evidence="3 6" id="KW-0812">Transmembrane</keyword>
<dbReference type="SUPFAM" id="SSF81345">
    <property type="entry name" value="ABC transporter involved in vitamin B12 uptake, BtuC"/>
    <property type="match status" value="1"/>
</dbReference>
<dbReference type="PANTHER" id="PTHR30477:SF13">
    <property type="entry name" value="IRON TRANSPORT SYSTEM MEMBRANE PROTEIN HI_0360-RELATED"/>
    <property type="match status" value="1"/>
</dbReference>
<evidence type="ECO:0000256" key="4">
    <source>
        <dbReference type="ARBA" id="ARBA00022989"/>
    </source>
</evidence>
<dbReference type="GO" id="GO:0055085">
    <property type="term" value="P:transmembrane transport"/>
    <property type="evidence" value="ECO:0007669"/>
    <property type="project" value="InterPro"/>
</dbReference>
<gene>
    <name evidence="8" type="primary">mntB_1</name>
    <name evidence="8" type="ORF">AOLFYP35_01039</name>
</gene>
<dbReference type="EMBL" id="CACRSM010000002">
    <property type="protein sequence ID" value="VYS97020.1"/>
    <property type="molecule type" value="Genomic_DNA"/>
</dbReference>
<sequence length="282" mass="29210">MFSAIVSAPPLWLSPFFLRPLLFLVLFGIAAGAVGTLVNLRNWQFGAEASVHSIFPGIVVGAVFGGIDWIPAGGGICAIFVAAALTWAMRHRAHEAAAAVVLTSFFALGVIISLKKGDMSGQMEALMFGRLLEVTPERMTISLVFCLLACALVIISWRAQLMCAFDGAGAGAARVPTTLCDVCLNASMCAIVVAGASAIGVLLVVGYLVVPALAARLLSSSPRQMLAYSVLLSCAGGALGMATLLIPLSRPTSPQASVALTQVALCALIVGIHGARKRVRTC</sequence>
<keyword evidence="6" id="KW-0813">Transport</keyword>
<feature type="transmembrane region" description="Helical" evidence="7">
    <location>
        <begin position="139"/>
        <end position="159"/>
    </location>
</feature>
<evidence type="ECO:0000313" key="8">
    <source>
        <dbReference type="EMBL" id="VYS97020.1"/>
    </source>
</evidence>
<protein>
    <submittedName>
        <fullName evidence="8">Manganese transport system membrane protein MntB</fullName>
    </submittedName>
</protein>
<reference evidence="8" key="1">
    <citation type="submission" date="2019-11" db="EMBL/GenBank/DDBJ databases">
        <authorList>
            <person name="Feng L."/>
        </authorList>
    </citation>
    <scope>NUCLEOTIDE SEQUENCE</scope>
    <source>
        <strain evidence="8">AodontolyticusLFYP35</strain>
    </source>
</reference>
<feature type="transmembrane region" description="Helical" evidence="7">
    <location>
        <begin position="45"/>
        <end position="64"/>
    </location>
</feature>
<comment type="similarity">
    <text evidence="2 6">Belongs to the ABC-3 integral membrane protein family.</text>
</comment>
<organism evidence="8">
    <name type="scientific">Schaalia odontolytica</name>
    <dbReference type="NCBI Taxonomy" id="1660"/>
    <lineage>
        <taxon>Bacteria</taxon>
        <taxon>Bacillati</taxon>
        <taxon>Actinomycetota</taxon>
        <taxon>Actinomycetes</taxon>
        <taxon>Actinomycetales</taxon>
        <taxon>Actinomycetaceae</taxon>
        <taxon>Schaalia</taxon>
    </lineage>
</organism>
<feature type="transmembrane region" description="Helical" evidence="7">
    <location>
        <begin position="199"/>
        <end position="218"/>
    </location>
</feature>
<dbReference type="GO" id="GO:0043190">
    <property type="term" value="C:ATP-binding cassette (ABC) transporter complex"/>
    <property type="evidence" value="ECO:0007669"/>
    <property type="project" value="InterPro"/>
</dbReference>
<dbReference type="InterPro" id="IPR037294">
    <property type="entry name" value="ABC_BtuC-like"/>
</dbReference>
<evidence type="ECO:0000256" key="2">
    <source>
        <dbReference type="ARBA" id="ARBA00008034"/>
    </source>
</evidence>
<keyword evidence="5 7" id="KW-0472">Membrane</keyword>
<dbReference type="AlphaFoldDB" id="A0A6N2SYZ8"/>
<comment type="subcellular location">
    <subcellularLocation>
        <location evidence="6">Cell membrane</location>
        <topology evidence="6">Multi-pass membrane protein</topology>
    </subcellularLocation>
    <subcellularLocation>
        <location evidence="1">Membrane</location>
        <topology evidence="1">Multi-pass membrane protein</topology>
    </subcellularLocation>
</comment>
<accession>A0A6N2SYZ8</accession>
<evidence type="ECO:0000256" key="7">
    <source>
        <dbReference type="SAM" id="Phobius"/>
    </source>
</evidence>
<evidence type="ECO:0000256" key="6">
    <source>
        <dbReference type="RuleBase" id="RU003943"/>
    </source>
</evidence>
<evidence type="ECO:0000256" key="5">
    <source>
        <dbReference type="ARBA" id="ARBA00023136"/>
    </source>
</evidence>
<dbReference type="GO" id="GO:0010043">
    <property type="term" value="P:response to zinc ion"/>
    <property type="evidence" value="ECO:0007669"/>
    <property type="project" value="TreeGrafter"/>
</dbReference>
<feature type="transmembrane region" description="Helical" evidence="7">
    <location>
        <begin position="258"/>
        <end position="275"/>
    </location>
</feature>
<dbReference type="InterPro" id="IPR001626">
    <property type="entry name" value="ABC_TroCD"/>
</dbReference>
<evidence type="ECO:0000256" key="3">
    <source>
        <dbReference type="ARBA" id="ARBA00022692"/>
    </source>
</evidence>
<feature type="transmembrane region" description="Helical" evidence="7">
    <location>
        <begin position="225"/>
        <end position="246"/>
    </location>
</feature>